<evidence type="ECO:0000313" key="3">
    <source>
        <dbReference type="EMBL" id="PJI85390.1"/>
    </source>
</evidence>
<dbReference type="InterPro" id="IPR009936">
    <property type="entry name" value="DUF1468"/>
</dbReference>
<dbReference type="RefSeq" id="WP_100369310.1">
    <property type="nucleotide sequence ID" value="NZ_PGTY01000003.1"/>
</dbReference>
<keyword evidence="1" id="KW-1133">Transmembrane helix</keyword>
<feature type="transmembrane region" description="Helical" evidence="1">
    <location>
        <begin position="41"/>
        <end position="61"/>
    </location>
</feature>
<dbReference type="EMBL" id="PGTY01000003">
    <property type="protein sequence ID" value="PJI85390.1"/>
    <property type="molecule type" value="Genomic_DNA"/>
</dbReference>
<dbReference type="Proteomes" id="UP000228531">
    <property type="component" value="Unassembled WGS sequence"/>
</dbReference>
<feature type="transmembrane region" description="Helical" evidence="1">
    <location>
        <begin position="121"/>
        <end position="140"/>
    </location>
</feature>
<feature type="transmembrane region" description="Helical" evidence="1">
    <location>
        <begin position="82"/>
        <end position="115"/>
    </location>
</feature>
<evidence type="ECO:0000256" key="1">
    <source>
        <dbReference type="SAM" id="Phobius"/>
    </source>
</evidence>
<accession>A0A2M8W3B2</accession>
<dbReference type="Pfam" id="PF07331">
    <property type="entry name" value="TctB"/>
    <property type="match status" value="1"/>
</dbReference>
<name>A0A2M8W3B2_9RHOB</name>
<organism evidence="3 4">
    <name type="scientific">Yoonia maricola</name>
    <dbReference type="NCBI Taxonomy" id="420999"/>
    <lineage>
        <taxon>Bacteria</taxon>
        <taxon>Pseudomonadati</taxon>
        <taxon>Pseudomonadota</taxon>
        <taxon>Alphaproteobacteria</taxon>
        <taxon>Rhodobacterales</taxon>
        <taxon>Paracoccaceae</taxon>
        <taxon>Yoonia</taxon>
    </lineage>
</organism>
<dbReference type="OrthoDB" id="6183775at2"/>
<sequence length="167" mass="18472">MRVGELLTAGFLALLSLYLMWKSTELPIGYIAGTGPGGGAWPFWLSAIMLISCICIAINWWRGTSPASQSEDPVLDRHGWKSLIFVGGGIIVFVALISIISMYGAIAVFLFYYIWFLGRHGLILSLAISLITPVALFFFFEGAMQITMPSGLPFTDPVFNFLYEIIY</sequence>
<evidence type="ECO:0000313" key="4">
    <source>
        <dbReference type="Proteomes" id="UP000228531"/>
    </source>
</evidence>
<keyword evidence="1" id="KW-0812">Transmembrane</keyword>
<keyword evidence="4" id="KW-1185">Reference proteome</keyword>
<feature type="domain" description="DUF1468" evidence="2">
    <location>
        <begin position="9"/>
        <end position="149"/>
    </location>
</feature>
<gene>
    <name evidence="3" type="ORF">BC777_3392</name>
</gene>
<protein>
    <submittedName>
        <fullName evidence="3">Tripartite tricarboxylate transporter TctB family protein</fullName>
    </submittedName>
</protein>
<keyword evidence="1" id="KW-0472">Membrane</keyword>
<reference evidence="3 4" key="1">
    <citation type="submission" date="2017-11" db="EMBL/GenBank/DDBJ databases">
        <title>Genomic Encyclopedia of Archaeal and Bacterial Type Strains, Phase II (KMG-II): From Individual Species to Whole Genera.</title>
        <authorList>
            <person name="Goeker M."/>
        </authorList>
    </citation>
    <scope>NUCLEOTIDE SEQUENCE [LARGE SCALE GENOMIC DNA]</scope>
    <source>
        <strain evidence="3 4">DSM 29128</strain>
    </source>
</reference>
<comment type="caution">
    <text evidence="3">The sequence shown here is derived from an EMBL/GenBank/DDBJ whole genome shotgun (WGS) entry which is preliminary data.</text>
</comment>
<proteinExistence type="predicted"/>
<evidence type="ECO:0000259" key="2">
    <source>
        <dbReference type="Pfam" id="PF07331"/>
    </source>
</evidence>
<dbReference type="AlphaFoldDB" id="A0A2M8W3B2"/>